<accession>A0ABV9Z7U8</accession>
<dbReference type="EMBL" id="JBHSJF010000010">
    <property type="protein sequence ID" value="MFC5069993.1"/>
    <property type="molecule type" value="Genomic_DNA"/>
</dbReference>
<dbReference type="Proteomes" id="UP001595796">
    <property type="component" value="Unassembled WGS sequence"/>
</dbReference>
<name>A0ABV9Z7U8_9HYPH</name>
<comment type="caution">
    <text evidence="1">The sequence shown here is derived from an EMBL/GenBank/DDBJ whole genome shotgun (WGS) entry which is preliminary data.</text>
</comment>
<keyword evidence="2" id="KW-1185">Reference proteome</keyword>
<organism evidence="1 2">
    <name type="scientific">Flaviflagellibacter deserti</name>
    <dbReference type="NCBI Taxonomy" id="2267266"/>
    <lineage>
        <taxon>Bacteria</taxon>
        <taxon>Pseudomonadati</taxon>
        <taxon>Pseudomonadota</taxon>
        <taxon>Alphaproteobacteria</taxon>
        <taxon>Hyphomicrobiales</taxon>
        <taxon>Flaviflagellibacter</taxon>
    </lineage>
</organism>
<reference evidence="2" key="1">
    <citation type="journal article" date="2019" name="Int. J. Syst. Evol. Microbiol.">
        <title>The Global Catalogue of Microorganisms (GCM) 10K type strain sequencing project: providing services to taxonomists for standard genome sequencing and annotation.</title>
        <authorList>
            <consortium name="The Broad Institute Genomics Platform"/>
            <consortium name="The Broad Institute Genome Sequencing Center for Infectious Disease"/>
            <person name="Wu L."/>
            <person name="Ma J."/>
        </authorList>
    </citation>
    <scope>NUCLEOTIDE SEQUENCE [LARGE SCALE GENOMIC DNA]</scope>
    <source>
        <strain evidence="2">CGMCC 1.16444</strain>
    </source>
</reference>
<proteinExistence type="predicted"/>
<protein>
    <submittedName>
        <fullName evidence="1">DUF6065 family protein</fullName>
    </submittedName>
</protein>
<dbReference type="RefSeq" id="WP_114958640.1">
    <property type="nucleotide sequence ID" value="NZ_JBHSJF010000010.1"/>
</dbReference>
<dbReference type="InterPro" id="IPR045709">
    <property type="entry name" value="DUF6065"/>
</dbReference>
<evidence type="ECO:0000313" key="2">
    <source>
        <dbReference type="Proteomes" id="UP001595796"/>
    </source>
</evidence>
<gene>
    <name evidence="1" type="ORF">ACFPFW_18415</name>
</gene>
<sequence>MLRALVRTAPVIRFLCEPEDEGVIAPPIQARAVLPDWFRALPPVDKGAVGANDSGLTIKRCMPFFDAMATGWLLPLAATVRLEIKHGGNTVDAGWDFDRVMVSNHGMHQVAGNPREPRPPSKFHNFWSIRTPPGWSCLFMPPLNRPNPVFECVSGVVDTDTYSAHIHFPFFATGPDGVHVIEKGTPLVQVIPFRRDDTAIEAEIGAEKREDVDKREKIYRNTIAGAGWYRLKARAAR</sequence>
<evidence type="ECO:0000313" key="1">
    <source>
        <dbReference type="EMBL" id="MFC5069993.1"/>
    </source>
</evidence>
<dbReference type="Pfam" id="PF19541">
    <property type="entry name" value="DUF6065"/>
    <property type="match status" value="1"/>
</dbReference>